<dbReference type="GO" id="GO:0031515">
    <property type="term" value="C:tRNA (m1A) methyltransferase complex"/>
    <property type="evidence" value="ECO:0007669"/>
    <property type="project" value="InterPro"/>
</dbReference>
<dbReference type="FunFam" id="3.10.330.20:FF:000003">
    <property type="entry name" value="tRNA (Adenine(58)-N(1))-methyltransferase, mitochondrial isoform X1"/>
    <property type="match status" value="1"/>
</dbReference>
<dbReference type="PROSITE" id="PS51620">
    <property type="entry name" value="SAM_TRM61"/>
    <property type="match status" value="1"/>
</dbReference>
<keyword evidence="1" id="KW-0489">Methyltransferase</keyword>
<keyword evidence="2" id="KW-0808">Transferase</keyword>
<evidence type="ECO:0000256" key="1">
    <source>
        <dbReference type="ARBA" id="ARBA00022603"/>
    </source>
</evidence>
<dbReference type="SUPFAM" id="SSF53335">
    <property type="entry name" value="S-adenosyl-L-methionine-dependent methyltransferases"/>
    <property type="match status" value="1"/>
</dbReference>
<keyword evidence="4" id="KW-0819">tRNA processing</keyword>
<dbReference type="GO" id="GO:0030488">
    <property type="term" value="P:tRNA methylation"/>
    <property type="evidence" value="ECO:0007669"/>
    <property type="project" value="InterPro"/>
</dbReference>
<dbReference type="InterPro" id="IPR014816">
    <property type="entry name" value="tRNA_MeTrfase_Gcd14"/>
</dbReference>
<protein>
    <recommendedName>
        <fullName evidence="5">tRNA (adenine(58)-N(1))-methyltransferase catalytic subunit TRM61 C-terminal domain-containing protein</fullName>
    </recommendedName>
</protein>
<reference evidence="6" key="1">
    <citation type="submission" date="2018-05" db="EMBL/GenBank/DDBJ databases">
        <authorList>
            <person name="Lanie J.A."/>
            <person name="Ng W.-L."/>
            <person name="Kazmierczak K.M."/>
            <person name="Andrzejewski T.M."/>
            <person name="Davidsen T.M."/>
            <person name="Wayne K.J."/>
            <person name="Tettelin H."/>
            <person name="Glass J.I."/>
            <person name="Rusch D."/>
            <person name="Podicherti R."/>
            <person name="Tsui H.-C.T."/>
            <person name="Winkler M.E."/>
        </authorList>
    </citation>
    <scope>NUCLEOTIDE SEQUENCE</scope>
</reference>
<dbReference type="PANTHER" id="PTHR12133">
    <property type="entry name" value="TRNA (ADENINE(58)-N(1))-METHYLTRANSFERASE"/>
    <property type="match status" value="1"/>
</dbReference>
<dbReference type="Pfam" id="PF14801">
    <property type="entry name" value="TrmI-like_N"/>
    <property type="match status" value="1"/>
</dbReference>
<feature type="domain" description="tRNA (adenine(58)-N(1))-methyltransferase catalytic subunit TRM61 C-terminal" evidence="5">
    <location>
        <begin position="68"/>
        <end position="245"/>
    </location>
</feature>
<dbReference type="CDD" id="cd02440">
    <property type="entry name" value="AdoMet_MTases"/>
    <property type="match status" value="1"/>
</dbReference>
<evidence type="ECO:0000256" key="4">
    <source>
        <dbReference type="ARBA" id="ARBA00022694"/>
    </source>
</evidence>
<dbReference type="GO" id="GO:0160107">
    <property type="term" value="F:tRNA (adenine(58)-N1)-methyltransferase activity"/>
    <property type="evidence" value="ECO:0007669"/>
    <property type="project" value="InterPro"/>
</dbReference>
<dbReference type="Gene3D" id="3.40.50.150">
    <property type="entry name" value="Vaccinia Virus protein VP39"/>
    <property type="match status" value="1"/>
</dbReference>
<gene>
    <name evidence="6" type="ORF">METZ01_LOCUS250667</name>
</gene>
<evidence type="ECO:0000256" key="2">
    <source>
        <dbReference type="ARBA" id="ARBA00022679"/>
    </source>
</evidence>
<dbReference type="EMBL" id="UINC01066775">
    <property type="protein sequence ID" value="SVB97813.1"/>
    <property type="molecule type" value="Genomic_DNA"/>
</dbReference>
<name>A0A382IFY3_9ZZZZ</name>
<dbReference type="PIRSF" id="PIRSF017269">
    <property type="entry name" value="GCD14"/>
    <property type="match status" value="1"/>
</dbReference>
<sequence>MDSFNKQIFQAGNLAVLYDRRSREYMVHLQESDQFKSHIGNLNHSEIIGKPEGSWLPTTTGHLLLAFKPTRFQYTLNMPRVATIIYPKDLGSITTYSNIFPGAKVVEAGSGSGSLTITLSEMVGEDGHVDSYDIRQDMSLAAKSNLQTYNPDYNNVSFHIGDVSEAIPHHDVDSLLLDLPEPWHVVDSAAQCLKLGGTFLSFLPNISQVSDLVEQIKKHPEFSLINTIEIMERSWDVSGRTIRPSHRMIAHTGFITTTRKCIPRPKRS</sequence>
<keyword evidence="3" id="KW-0949">S-adenosyl-L-methionine</keyword>
<dbReference type="InterPro" id="IPR029063">
    <property type="entry name" value="SAM-dependent_MTases_sf"/>
</dbReference>
<evidence type="ECO:0000313" key="6">
    <source>
        <dbReference type="EMBL" id="SVB97813.1"/>
    </source>
</evidence>
<accession>A0A382IFY3</accession>
<evidence type="ECO:0000259" key="5">
    <source>
        <dbReference type="Pfam" id="PF08704"/>
    </source>
</evidence>
<evidence type="ECO:0000256" key="3">
    <source>
        <dbReference type="ARBA" id="ARBA00022691"/>
    </source>
</evidence>
<dbReference type="InterPro" id="IPR049470">
    <property type="entry name" value="TRM61_C"/>
</dbReference>
<dbReference type="PANTHER" id="PTHR12133:SF1">
    <property type="entry name" value="TRNA (ADENINE(58)-N(1))-METHYLTRANSFERASE, MITOCHONDRIAL"/>
    <property type="match status" value="1"/>
</dbReference>
<dbReference type="Pfam" id="PF08704">
    <property type="entry name" value="GCD14"/>
    <property type="match status" value="1"/>
</dbReference>
<proteinExistence type="predicted"/>
<dbReference type="Gene3D" id="3.10.330.20">
    <property type="match status" value="1"/>
</dbReference>
<organism evidence="6">
    <name type="scientific">marine metagenome</name>
    <dbReference type="NCBI Taxonomy" id="408172"/>
    <lineage>
        <taxon>unclassified sequences</taxon>
        <taxon>metagenomes</taxon>
        <taxon>ecological metagenomes</taxon>
    </lineage>
</organism>
<dbReference type="AlphaFoldDB" id="A0A382IFY3"/>